<evidence type="ECO:0000313" key="3">
    <source>
        <dbReference type="Proteomes" id="UP000008022"/>
    </source>
</evidence>
<dbReference type="HOGENOM" id="CLU_1597159_0_0_1"/>
<protein>
    <submittedName>
        <fullName evidence="2">Uncharacterized protein</fullName>
    </submittedName>
</protein>
<dbReference type="Gramene" id="ORUFI01G11440.1">
    <property type="protein sequence ID" value="ORUFI01G11440.1"/>
    <property type="gene ID" value="ORUFI01G11440"/>
</dbReference>
<organism evidence="2 3">
    <name type="scientific">Oryza rufipogon</name>
    <name type="common">Brownbeard rice</name>
    <name type="synonym">Asian wild rice</name>
    <dbReference type="NCBI Taxonomy" id="4529"/>
    <lineage>
        <taxon>Eukaryota</taxon>
        <taxon>Viridiplantae</taxon>
        <taxon>Streptophyta</taxon>
        <taxon>Embryophyta</taxon>
        <taxon>Tracheophyta</taxon>
        <taxon>Spermatophyta</taxon>
        <taxon>Magnoliopsida</taxon>
        <taxon>Liliopsida</taxon>
        <taxon>Poales</taxon>
        <taxon>Poaceae</taxon>
        <taxon>BOP clade</taxon>
        <taxon>Oryzoideae</taxon>
        <taxon>Oryzeae</taxon>
        <taxon>Oryzinae</taxon>
        <taxon>Oryza</taxon>
    </lineage>
</organism>
<reference evidence="2" key="2">
    <citation type="submission" date="2015-06" db="UniProtKB">
        <authorList>
            <consortium name="EnsemblPlants"/>
        </authorList>
    </citation>
    <scope>IDENTIFICATION</scope>
</reference>
<dbReference type="AlphaFoldDB" id="A0A0E0MUC6"/>
<dbReference type="EnsemblPlants" id="ORUFI01G11440.1">
    <property type="protein sequence ID" value="ORUFI01G11440.1"/>
    <property type="gene ID" value="ORUFI01G11440"/>
</dbReference>
<proteinExistence type="predicted"/>
<name>A0A0E0MUC6_ORYRU</name>
<feature type="compositionally biased region" description="Low complexity" evidence="1">
    <location>
        <begin position="74"/>
        <end position="92"/>
    </location>
</feature>
<evidence type="ECO:0000313" key="2">
    <source>
        <dbReference type="EnsemblPlants" id="ORUFI01G11440.1"/>
    </source>
</evidence>
<sequence>MAATDALRPHHVDRDPGHGGEILERLLLLLLPRCLGRRPLALGHRRRRRRSSRHGPELPEAVSAHSAAITLVLSPPNSSDSSSTIDAIDQSSKNLTQQRDRSEWGEKKTKQARNCTQLLGDSAVATSDFGFGWIGNSSSSGGCYISHRDCSARGYGGRAAGGILVPP</sequence>
<feature type="region of interest" description="Disordered" evidence="1">
    <location>
        <begin position="73"/>
        <end position="112"/>
    </location>
</feature>
<accession>A0A0E0MUC6</accession>
<feature type="compositionally biased region" description="Basic and acidic residues" evidence="1">
    <location>
        <begin position="98"/>
        <end position="109"/>
    </location>
</feature>
<evidence type="ECO:0000256" key="1">
    <source>
        <dbReference type="SAM" id="MobiDB-lite"/>
    </source>
</evidence>
<dbReference type="Proteomes" id="UP000008022">
    <property type="component" value="Unassembled WGS sequence"/>
</dbReference>
<reference evidence="3" key="1">
    <citation type="submission" date="2013-06" db="EMBL/GenBank/DDBJ databases">
        <authorList>
            <person name="Zhao Q."/>
        </authorList>
    </citation>
    <scope>NUCLEOTIDE SEQUENCE</scope>
    <source>
        <strain evidence="3">cv. W1943</strain>
    </source>
</reference>
<keyword evidence="3" id="KW-1185">Reference proteome</keyword>